<dbReference type="InterPro" id="IPR051360">
    <property type="entry name" value="Neuronal_Pentraxin_Related"/>
</dbReference>
<comment type="caution">
    <text evidence="5">Lacks conserved residue(s) required for the propagation of feature annotation.</text>
</comment>
<evidence type="ECO:0000256" key="6">
    <source>
        <dbReference type="RuleBase" id="RU362112"/>
    </source>
</evidence>
<keyword evidence="1 6" id="KW-0479">Metal-binding</keyword>
<dbReference type="GO" id="GO:0046872">
    <property type="term" value="F:metal ion binding"/>
    <property type="evidence" value="ECO:0007669"/>
    <property type="project" value="UniProtKB-KW"/>
</dbReference>
<evidence type="ECO:0000259" key="7">
    <source>
        <dbReference type="PROSITE" id="PS51828"/>
    </source>
</evidence>
<dbReference type="Pfam" id="PF00354">
    <property type="entry name" value="Pentaxin"/>
    <property type="match status" value="1"/>
</dbReference>
<dbReference type="OrthoDB" id="547680at2759"/>
<dbReference type="GO" id="GO:0005576">
    <property type="term" value="C:extracellular region"/>
    <property type="evidence" value="ECO:0007669"/>
    <property type="project" value="UniProtKB-SubCell"/>
</dbReference>
<keyword evidence="4" id="KW-0325">Glycoprotein</keyword>
<keyword evidence="3" id="KW-1015">Disulfide bond</keyword>
<evidence type="ECO:0000313" key="8">
    <source>
        <dbReference type="EMBL" id="KAJ7383454.1"/>
    </source>
</evidence>
<dbReference type="PRINTS" id="PR00895">
    <property type="entry name" value="PENTAXIN"/>
</dbReference>
<comment type="subcellular location">
    <subcellularLocation>
        <location evidence="6">Secreted</location>
    </subcellularLocation>
</comment>
<dbReference type="AlphaFoldDB" id="A0A9W9ZP01"/>
<dbReference type="Gene3D" id="2.60.120.200">
    <property type="match status" value="1"/>
</dbReference>
<dbReference type="EMBL" id="MU825898">
    <property type="protein sequence ID" value="KAJ7383454.1"/>
    <property type="molecule type" value="Genomic_DNA"/>
</dbReference>
<dbReference type="SUPFAM" id="SSF49899">
    <property type="entry name" value="Concanavalin A-like lectins/glucanases"/>
    <property type="match status" value="1"/>
</dbReference>
<protein>
    <recommendedName>
        <fullName evidence="6">Pentraxin family member</fullName>
    </recommendedName>
</protein>
<evidence type="ECO:0000313" key="9">
    <source>
        <dbReference type="Proteomes" id="UP001163046"/>
    </source>
</evidence>
<dbReference type="PANTHER" id="PTHR19277:SF161">
    <property type="entry name" value="LAMININ G DOMAIN-CONTAINING PROTEIN"/>
    <property type="match status" value="1"/>
</dbReference>
<feature type="domain" description="Pentraxin (PTX)" evidence="7">
    <location>
        <begin position="47"/>
        <end position="216"/>
    </location>
</feature>
<reference evidence="8" key="1">
    <citation type="submission" date="2023-01" db="EMBL/GenBank/DDBJ databases">
        <title>Genome assembly of the deep-sea coral Lophelia pertusa.</title>
        <authorList>
            <person name="Herrera S."/>
            <person name="Cordes E."/>
        </authorList>
    </citation>
    <scope>NUCLEOTIDE SEQUENCE</scope>
    <source>
        <strain evidence="8">USNM1676648</strain>
        <tissue evidence="8">Polyp</tissue>
    </source>
</reference>
<evidence type="ECO:0000256" key="5">
    <source>
        <dbReference type="PROSITE-ProRule" id="PRU01172"/>
    </source>
</evidence>
<keyword evidence="9" id="KW-1185">Reference proteome</keyword>
<comment type="similarity">
    <text evidence="6">Belongs to the pentraxin family.</text>
</comment>
<dbReference type="SMART" id="SM00159">
    <property type="entry name" value="PTX"/>
    <property type="match status" value="1"/>
</dbReference>
<proteinExistence type="inferred from homology"/>
<evidence type="ECO:0000256" key="1">
    <source>
        <dbReference type="ARBA" id="ARBA00022723"/>
    </source>
</evidence>
<sequence length="216" mass="24483">MAKAKVYCDVELKRMKSIRFTTVFLVLLLVYVDYSSCCTSNDLTKLAEYQFVFKDRAIKNVFLLENAIKDDLNAFTLSFFVKLEQGAGEYQCVFSYATPESTYGNGIYVCMTRTIQIDIANNDRVTNVKIDDNLMHHISVTWENCEGNWQLFVDGKLAERGTGFMKDHVIPHGGTAVIGNDQDKMGGGFEMRDAFGPGESYRNPSHDLRTVSIEYE</sequence>
<comment type="caution">
    <text evidence="8">The sequence shown here is derived from an EMBL/GenBank/DDBJ whole genome shotgun (WGS) entry which is preliminary data.</text>
</comment>
<dbReference type="PANTHER" id="PTHR19277">
    <property type="entry name" value="PENTRAXIN"/>
    <property type="match status" value="1"/>
</dbReference>
<evidence type="ECO:0000256" key="4">
    <source>
        <dbReference type="ARBA" id="ARBA00023180"/>
    </source>
</evidence>
<organism evidence="8 9">
    <name type="scientific">Desmophyllum pertusum</name>
    <dbReference type="NCBI Taxonomy" id="174260"/>
    <lineage>
        <taxon>Eukaryota</taxon>
        <taxon>Metazoa</taxon>
        <taxon>Cnidaria</taxon>
        <taxon>Anthozoa</taxon>
        <taxon>Hexacorallia</taxon>
        <taxon>Scleractinia</taxon>
        <taxon>Caryophylliina</taxon>
        <taxon>Caryophylliidae</taxon>
        <taxon>Desmophyllum</taxon>
    </lineage>
</organism>
<gene>
    <name evidence="8" type="ORF">OS493_027615</name>
</gene>
<comment type="subunit">
    <text evidence="6">Homopentamer. Pentaxin (or pentraxin) have a discoid arrangement of 5 non-covalently bound subunits.</text>
</comment>
<dbReference type="InterPro" id="IPR001759">
    <property type="entry name" value="PTX_dom"/>
</dbReference>
<dbReference type="Proteomes" id="UP001163046">
    <property type="component" value="Unassembled WGS sequence"/>
</dbReference>
<dbReference type="InterPro" id="IPR013320">
    <property type="entry name" value="ConA-like_dom_sf"/>
</dbReference>
<dbReference type="PROSITE" id="PS51828">
    <property type="entry name" value="PTX_2"/>
    <property type="match status" value="1"/>
</dbReference>
<comment type="cofactor">
    <cofactor evidence="6">
        <name>Ca(2+)</name>
        <dbReference type="ChEBI" id="CHEBI:29108"/>
    </cofactor>
    <text evidence="6">Binds 2 calcium ions per subunit.</text>
</comment>
<name>A0A9W9ZP01_9CNID</name>
<evidence type="ECO:0000256" key="2">
    <source>
        <dbReference type="ARBA" id="ARBA00022837"/>
    </source>
</evidence>
<accession>A0A9W9ZP01</accession>
<keyword evidence="2 6" id="KW-0106">Calcium</keyword>
<evidence type="ECO:0000256" key="3">
    <source>
        <dbReference type="ARBA" id="ARBA00023157"/>
    </source>
</evidence>